<evidence type="ECO:0000259" key="3">
    <source>
        <dbReference type="PROSITE" id="PS50994"/>
    </source>
</evidence>
<dbReference type="InterPro" id="IPR001584">
    <property type="entry name" value="Integrase_cat-core"/>
</dbReference>
<proteinExistence type="predicted"/>
<dbReference type="PANTHER" id="PTHR11439">
    <property type="entry name" value="GAG-POL-RELATED RETROTRANSPOSON"/>
    <property type="match status" value="1"/>
</dbReference>
<dbReference type="SUPFAM" id="SSF56672">
    <property type="entry name" value="DNA/RNA polymerases"/>
    <property type="match status" value="1"/>
</dbReference>
<dbReference type="GO" id="GO:0004190">
    <property type="term" value="F:aspartic-type endopeptidase activity"/>
    <property type="evidence" value="ECO:0007669"/>
    <property type="project" value="UniProtKB-KW"/>
</dbReference>
<dbReference type="InterPro" id="IPR013103">
    <property type="entry name" value="RVT_2"/>
</dbReference>
<sequence>MAEGEASDSAEKEVPPPPRYEDPYSNPFYLAQSDNSFLPVIGFKLTDDNYLLWSESMEVALRTKNKLGFVLGTIQVPPLTDPSYGTWDRVNGTVVCWIRNSVSEDIVPSLRNIGIASEAWTYLKSKFSQGDSIRIANLQEKIDLAKQGNQTVRQYFTNLKLAWDELKTYQPIPYCDCAAGTYATVMRYEERGRVIRFLLGLNEKYQQVKTQMLMLDPLPDLDSIYRSVVQLERQLDGASANTGKSEEAIALATALAASRTQYNQPKDKGQADHQPGGLFCRYCKKEGHVKEDCWKLKRKNGLLGNNPGRGNNAGRGFAGSVDVNTPEGNPSGGAGSYSPTSPVSQQEPRSPTFAGFTVDELTRLKALLQPASSSHGSSQANAVITRSQPMSGILSLSTLTHRNSECVWVLDTGASDHIICSISLFLRCKKVHDVSVTLPNSQQASVTHLGVVKLPCGIFLTNVLLVPSFSYNLISISQLTKNSPVSLLFQSTLCSIQDLISRQRIGLIPVSRGLYLLGDSSGPGETCNPQIFGVSTSSESSSLWHKRLGHLSLDRLRKIKQTCTEVELPNSLDCEFCHLSRQKRLPFPRSTSYSKEPFDLIHCDIWGPVNVVSHDGFQYFLTVVDDHSRCTWLYLMSHKSEVKSLLQSFFAMVETQFSRRIKVLRSDQGQEFKMVSFYQQKGCIHEMSCIHTAQQNGRVERKHQHILNVARALKFQSGLPVSFWSHFVMHAIYLINRTPTPVLHNKSPFEILFSIPPDYSNLRVFGCLAFATNTESHKPKFAPRAVKAVFLGYTFGVKGFKLYDLATHSVFTSRDVEFNESEFPFLPSSDNTTTPAATSSPIDHLPPFFFDDDLPLPQDHNVHETSDPDYLHSPSPSPVPSPPASPIHTPPPAPPLPSSPPTLPIALRKAPRVTRPPKHLDSFHTSFLTEASSSSFDDKLLYPLSHNLSYSHLSPSHRHYTLSISMSTDPQTYAQAALHPCWNQAMKEEVTALEANETWDIVDRPPNVVPIGCKWVYKTKFLPDGAIERFKAKVVAKGYTQTYGIDFVDTFSPVAKINYVKLLLAIAAAKNWHLHQMDVSNAFLNGDLEEEIYMELPPGLRELSHLQGKVCRLKKSLYGLKQASRQWYLKLTEFLTKLGFQQSYEDYSVFKTSTVVLVIYVDDIIVAGPNLEDIQSVKTQLQKGFKVKDLGNLKYFLGLEIARTQAGISLCQRKFCLEMLENADFLECKPAKTPISMKATLSAEDGTLLDDGSNYRHLLGQLQYLTSTRPDICFPVQQLSQFQDRPTTVHLKALHRILRYLKGCPAQGLWFSSSSSLQLSGYCDSDWATCPDSRKSITGYCTFLGSSLITWKSKKQSTVSRSSSKAEYRAMAQLACQVQWLKAFLNFFGIPHSTPVKVYCDNQSAIHIAENPVYHERTKHIKVDCHVVRERLKSGLLNLFHLNTENQLADLFTNTMFGNKGGASSRGVQVEG</sequence>
<dbReference type="InterPro" id="IPR025724">
    <property type="entry name" value="GAG-pre-integrase_dom"/>
</dbReference>
<dbReference type="InterPro" id="IPR012337">
    <property type="entry name" value="RNaseH-like_sf"/>
</dbReference>
<dbReference type="GO" id="GO:0003676">
    <property type="term" value="F:nucleic acid binding"/>
    <property type="evidence" value="ECO:0007669"/>
    <property type="project" value="InterPro"/>
</dbReference>
<dbReference type="InterPro" id="IPR036397">
    <property type="entry name" value="RNaseH_sf"/>
</dbReference>
<feature type="compositionally biased region" description="Polar residues" evidence="2">
    <location>
        <begin position="337"/>
        <end position="349"/>
    </location>
</feature>
<dbReference type="InterPro" id="IPR036875">
    <property type="entry name" value="Znf_CCHC_sf"/>
</dbReference>
<dbReference type="InterPro" id="IPR043502">
    <property type="entry name" value="DNA/RNA_pol_sf"/>
</dbReference>
<evidence type="ECO:0000256" key="2">
    <source>
        <dbReference type="SAM" id="MobiDB-lite"/>
    </source>
</evidence>
<keyword evidence="5" id="KW-1185">Reference proteome</keyword>
<dbReference type="Pfam" id="PF07727">
    <property type="entry name" value="RVT_2"/>
    <property type="match status" value="1"/>
</dbReference>
<dbReference type="InterPro" id="IPR054722">
    <property type="entry name" value="PolX-like_BBD"/>
</dbReference>
<dbReference type="EMBL" id="OZ034817">
    <property type="protein sequence ID" value="CAL1381785.1"/>
    <property type="molecule type" value="Genomic_DNA"/>
</dbReference>
<feature type="compositionally biased region" description="Low complexity" evidence="2">
    <location>
        <begin position="301"/>
        <end position="310"/>
    </location>
</feature>
<protein>
    <recommendedName>
        <fullName evidence="3">Integrase catalytic domain-containing protein</fullName>
    </recommendedName>
</protein>
<keyword evidence="1" id="KW-0645">Protease</keyword>
<dbReference type="Pfam" id="PF22936">
    <property type="entry name" value="Pol_BBD"/>
    <property type="match status" value="1"/>
</dbReference>
<feature type="region of interest" description="Disordered" evidence="2">
    <location>
        <begin position="300"/>
        <end position="351"/>
    </location>
</feature>
<dbReference type="CDD" id="cd09272">
    <property type="entry name" value="RNase_HI_RT_Ty1"/>
    <property type="match status" value="1"/>
</dbReference>
<dbReference type="Pfam" id="PF14244">
    <property type="entry name" value="Retrotran_gag_3"/>
    <property type="match status" value="1"/>
</dbReference>
<dbReference type="Gene3D" id="3.30.420.10">
    <property type="entry name" value="Ribonuclease H-like superfamily/Ribonuclease H"/>
    <property type="match status" value="1"/>
</dbReference>
<dbReference type="Pfam" id="PF00665">
    <property type="entry name" value="rve"/>
    <property type="match status" value="1"/>
</dbReference>
<keyword evidence="1" id="KW-0064">Aspartyl protease</keyword>
<evidence type="ECO:0000313" key="4">
    <source>
        <dbReference type="EMBL" id="CAL1381785.1"/>
    </source>
</evidence>
<feature type="compositionally biased region" description="Basic and acidic residues" evidence="2">
    <location>
        <begin position="860"/>
        <end position="870"/>
    </location>
</feature>
<dbReference type="SUPFAM" id="SSF53098">
    <property type="entry name" value="Ribonuclease H-like"/>
    <property type="match status" value="1"/>
</dbReference>
<name>A0AAV2E8F0_9ROSI</name>
<gene>
    <name evidence="4" type="ORF">LTRI10_LOCUS23141</name>
</gene>
<dbReference type="GO" id="GO:0015074">
    <property type="term" value="P:DNA integration"/>
    <property type="evidence" value="ECO:0007669"/>
    <property type="project" value="InterPro"/>
</dbReference>
<reference evidence="4 5" key="1">
    <citation type="submission" date="2024-04" db="EMBL/GenBank/DDBJ databases">
        <authorList>
            <person name="Fracassetti M."/>
        </authorList>
    </citation>
    <scope>NUCLEOTIDE SEQUENCE [LARGE SCALE GENOMIC DNA]</scope>
</reference>
<feature type="region of interest" description="Disordered" evidence="2">
    <location>
        <begin position="856"/>
        <end position="904"/>
    </location>
</feature>
<feature type="domain" description="Integrase catalytic" evidence="3">
    <location>
        <begin position="593"/>
        <end position="756"/>
    </location>
</feature>
<dbReference type="InterPro" id="IPR057670">
    <property type="entry name" value="SH3_retrovirus"/>
</dbReference>
<dbReference type="PROSITE" id="PS50994">
    <property type="entry name" value="INTEGRASE"/>
    <property type="match status" value="1"/>
</dbReference>
<dbReference type="Proteomes" id="UP001497516">
    <property type="component" value="Chromosome 4"/>
</dbReference>
<evidence type="ECO:0000256" key="1">
    <source>
        <dbReference type="ARBA" id="ARBA00022750"/>
    </source>
</evidence>
<dbReference type="SUPFAM" id="SSF57756">
    <property type="entry name" value="Retrovirus zinc finger-like domains"/>
    <property type="match status" value="1"/>
</dbReference>
<evidence type="ECO:0000313" key="5">
    <source>
        <dbReference type="Proteomes" id="UP001497516"/>
    </source>
</evidence>
<dbReference type="InterPro" id="IPR029472">
    <property type="entry name" value="Copia-like_N"/>
</dbReference>
<keyword evidence="1" id="KW-0378">Hydrolase</keyword>
<dbReference type="Pfam" id="PF25597">
    <property type="entry name" value="SH3_retrovirus"/>
    <property type="match status" value="1"/>
</dbReference>
<dbReference type="Pfam" id="PF13976">
    <property type="entry name" value="gag_pre-integrs"/>
    <property type="match status" value="1"/>
</dbReference>
<dbReference type="GO" id="GO:0008270">
    <property type="term" value="F:zinc ion binding"/>
    <property type="evidence" value="ECO:0007669"/>
    <property type="project" value="InterPro"/>
</dbReference>
<accession>A0AAV2E8F0</accession>
<dbReference type="PANTHER" id="PTHR11439:SF498">
    <property type="entry name" value="DNAK FAMILY PROTEIN"/>
    <property type="match status" value="1"/>
</dbReference>
<organism evidence="4 5">
    <name type="scientific">Linum trigynum</name>
    <dbReference type="NCBI Taxonomy" id="586398"/>
    <lineage>
        <taxon>Eukaryota</taxon>
        <taxon>Viridiplantae</taxon>
        <taxon>Streptophyta</taxon>
        <taxon>Embryophyta</taxon>
        <taxon>Tracheophyta</taxon>
        <taxon>Spermatophyta</taxon>
        <taxon>Magnoliopsida</taxon>
        <taxon>eudicotyledons</taxon>
        <taxon>Gunneridae</taxon>
        <taxon>Pentapetalae</taxon>
        <taxon>rosids</taxon>
        <taxon>fabids</taxon>
        <taxon>Malpighiales</taxon>
        <taxon>Linaceae</taxon>
        <taxon>Linum</taxon>
    </lineage>
</organism>
<feature type="compositionally biased region" description="Pro residues" evidence="2">
    <location>
        <begin position="875"/>
        <end position="903"/>
    </location>
</feature>